<evidence type="ECO:0000256" key="3">
    <source>
        <dbReference type="ARBA" id="ARBA00022833"/>
    </source>
</evidence>
<evidence type="ECO:0000313" key="8">
    <source>
        <dbReference type="Proteomes" id="UP001479436"/>
    </source>
</evidence>
<evidence type="ECO:0000313" key="7">
    <source>
        <dbReference type="EMBL" id="KAK9766903.1"/>
    </source>
</evidence>
<dbReference type="PROSITE" id="PS00028">
    <property type="entry name" value="ZINC_FINGER_C2H2_1"/>
    <property type="match status" value="2"/>
</dbReference>
<feature type="compositionally biased region" description="Pro residues" evidence="5">
    <location>
        <begin position="142"/>
        <end position="151"/>
    </location>
</feature>
<keyword evidence="3" id="KW-0862">Zinc</keyword>
<evidence type="ECO:0000259" key="6">
    <source>
        <dbReference type="PROSITE" id="PS50157"/>
    </source>
</evidence>
<keyword evidence="8" id="KW-1185">Reference proteome</keyword>
<organism evidence="7 8">
    <name type="scientific">Basidiobolus ranarum</name>
    <dbReference type="NCBI Taxonomy" id="34480"/>
    <lineage>
        <taxon>Eukaryota</taxon>
        <taxon>Fungi</taxon>
        <taxon>Fungi incertae sedis</taxon>
        <taxon>Zoopagomycota</taxon>
        <taxon>Entomophthoromycotina</taxon>
        <taxon>Basidiobolomycetes</taxon>
        <taxon>Basidiobolales</taxon>
        <taxon>Basidiobolaceae</taxon>
        <taxon>Basidiobolus</taxon>
    </lineage>
</organism>
<dbReference type="Gene3D" id="3.30.160.60">
    <property type="entry name" value="Classic Zinc Finger"/>
    <property type="match status" value="2"/>
</dbReference>
<dbReference type="InterPro" id="IPR036236">
    <property type="entry name" value="Znf_C2H2_sf"/>
</dbReference>
<feature type="domain" description="C2H2-type" evidence="6">
    <location>
        <begin position="208"/>
        <end position="235"/>
    </location>
</feature>
<feature type="region of interest" description="Disordered" evidence="5">
    <location>
        <begin position="117"/>
        <end position="173"/>
    </location>
</feature>
<reference evidence="7 8" key="1">
    <citation type="submission" date="2023-04" db="EMBL/GenBank/DDBJ databases">
        <title>Genome of Basidiobolus ranarum AG-B5.</title>
        <authorList>
            <person name="Stajich J.E."/>
            <person name="Carter-House D."/>
            <person name="Gryganskyi A."/>
        </authorList>
    </citation>
    <scope>NUCLEOTIDE SEQUENCE [LARGE SCALE GENOMIC DNA]</scope>
    <source>
        <strain evidence="7 8">AG-B5</strain>
    </source>
</reference>
<dbReference type="EMBL" id="JASJQH010000114">
    <property type="protein sequence ID" value="KAK9766903.1"/>
    <property type="molecule type" value="Genomic_DNA"/>
</dbReference>
<dbReference type="PANTHER" id="PTHR23235:SF120">
    <property type="entry name" value="KRUPPEL-LIKE FACTOR 15"/>
    <property type="match status" value="1"/>
</dbReference>
<name>A0ABR2WZF2_9FUNG</name>
<evidence type="ECO:0000256" key="4">
    <source>
        <dbReference type="PROSITE-ProRule" id="PRU00042"/>
    </source>
</evidence>
<protein>
    <recommendedName>
        <fullName evidence="6">C2H2-type domain-containing protein</fullName>
    </recommendedName>
</protein>
<dbReference type="InterPro" id="IPR013087">
    <property type="entry name" value="Znf_C2H2_type"/>
</dbReference>
<feature type="domain" description="C2H2-type" evidence="6">
    <location>
        <begin position="180"/>
        <end position="207"/>
    </location>
</feature>
<dbReference type="PROSITE" id="PS50157">
    <property type="entry name" value="ZINC_FINGER_C2H2_2"/>
    <property type="match status" value="2"/>
</dbReference>
<keyword evidence="2 4" id="KW-0863">Zinc-finger</keyword>
<evidence type="ECO:0000256" key="2">
    <source>
        <dbReference type="ARBA" id="ARBA00022771"/>
    </source>
</evidence>
<dbReference type="PANTHER" id="PTHR23235">
    <property type="entry name" value="KRUEPPEL-LIKE TRANSCRIPTION FACTOR"/>
    <property type="match status" value="1"/>
</dbReference>
<dbReference type="Proteomes" id="UP001479436">
    <property type="component" value="Unassembled WGS sequence"/>
</dbReference>
<dbReference type="SUPFAM" id="SSF57667">
    <property type="entry name" value="beta-beta-alpha zinc fingers"/>
    <property type="match status" value="1"/>
</dbReference>
<keyword evidence="1" id="KW-0479">Metal-binding</keyword>
<dbReference type="SMART" id="SM00355">
    <property type="entry name" value="ZnF_C2H2"/>
    <property type="match status" value="2"/>
</dbReference>
<sequence length="247" mass="28461">MTSQPFPNYMDVPSALWDVLFPISSSTGVESLSCQSSYDQASLDQYPSWLNSHYYPCTNQPEIGFDLGVLQSLYQNQFEAKLFSNSNSESSISSFPSSIPQQKFEFINWSSESVNSPCKKKQRTQRKRDQGKIPINHETQCPSPPDTPPPILGHLEHQKSSSIEPESDKQKLEKPKDRLFTCDFCQRGFARKYDLERHQRLHTGYRPYKCIYCHEGFTRVDARQRHYRSHNCRHPIIMVPSPSSSSS</sequence>
<proteinExistence type="predicted"/>
<accession>A0ABR2WZF2</accession>
<comment type="caution">
    <text evidence="7">The sequence shown here is derived from an EMBL/GenBank/DDBJ whole genome shotgun (WGS) entry which is preliminary data.</text>
</comment>
<dbReference type="Pfam" id="PF00096">
    <property type="entry name" value="zf-C2H2"/>
    <property type="match status" value="1"/>
</dbReference>
<gene>
    <name evidence="7" type="ORF">K7432_003654</name>
</gene>
<evidence type="ECO:0000256" key="1">
    <source>
        <dbReference type="ARBA" id="ARBA00022723"/>
    </source>
</evidence>
<evidence type="ECO:0000256" key="5">
    <source>
        <dbReference type="SAM" id="MobiDB-lite"/>
    </source>
</evidence>